<dbReference type="Proteomes" id="UP000031561">
    <property type="component" value="Unassembled WGS sequence"/>
</dbReference>
<gene>
    <name evidence="7" type="ORF">QQ91_0018840</name>
</gene>
<accession>A0ABD4T8R5</accession>
<comment type="caution">
    <text evidence="7">The sequence shown here is derived from an EMBL/GenBank/DDBJ whole genome shotgun (WGS) entry which is preliminary data.</text>
</comment>
<dbReference type="InterPro" id="IPR001789">
    <property type="entry name" value="Sig_transdc_resp-reg_receiver"/>
</dbReference>
<dbReference type="SMART" id="SM00448">
    <property type="entry name" value="REC"/>
    <property type="match status" value="1"/>
</dbReference>
<evidence type="ECO:0000256" key="1">
    <source>
        <dbReference type="ARBA" id="ARBA00023012"/>
    </source>
</evidence>
<dbReference type="RefSeq" id="WP_166277347.1">
    <property type="nucleotide sequence ID" value="NZ_JTHE03000106.1"/>
</dbReference>
<keyword evidence="3" id="KW-0238">DNA-binding</keyword>
<keyword evidence="1" id="KW-0902">Two-component regulatory system</keyword>
<dbReference type="Gene3D" id="3.40.50.2300">
    <property type="match status" value="1"/>
</dbReference>
<dbReference type="AlphaFoldDB" id="A0ABD4T8R5"/>
<dbReference type="PANTHER" id="PTHR48111:SF22">
    <property type="entry name" value="REGULATOR OF RPOS"/>
    <property type="match status" value="1"/>
</dbReference>
<dbReference type="GO" id="GO:0000160">
    <property type="term" value="P:phosphorelay signal transduction system"/>
    <property type="evidence" value="ECO:0007669"/>
    <property type="project" value="UniProtKB-KW"/>
</dbReference>
<dbReference type="SUPFAM" id="SSF52172">
    <property type="entry name" value="CheY-like"/>
    <property type="match status" value="1"/>
</dbReference>
<dbReference type="PROSITE" id="PS50110">
    <property type="entry name" value="RESPONSE_REGULATORY"/>
    <property type="match status" value="1"/>
</dbReference>
<organism evidence="7 8">
    <name type="scientific">Lyngbya confervoides BDU141951</name>
    <dbReference type="NCBI Taxonomy" id="1574623"/>
    <lineage>
        <taxon>Bacteria</taxon>
        <taxon>Bacillati</taxon>
        <taxon>Cyanobacteriota</taxon>
        <taxon>Cyanophyceae</taxon>
        <taxon>Oscillatoriophycideae</taxon>
        <taxon>Oscillatoriales</taxon>
        <taxon>Microcoleaceae</taxon>
        <taxon>Lyngbya</taxon>
    </lineage>
</organism>
<evidence type="ECO:0000259" key="6">
    <source>
        <dbReference type="PROSITE" id="PS50110"/>
    </source>
</evidence>
<sequence>MKVLLVDDDQNTGISLSHTLLSSKYVVNLVTDSQTALKMAEFCDYDLILLNLLPQSEDSYLLCRDLRRDGYQGPILLLSRIPNGNEQTACVRGIDSGANACLSDPYEVEELLDRMKTLLC</sequence>
<evidence type="ECO:0000313" key="8">
    <source>
        <dbReference type="Proteomes" id="UP000031561"/>
    </source>
</evidence>
<dbReference type="Pfam" id="PF00072">
    <property type="entry name" value="Response_reg"/>
    <property type="match status" value="1"/>
</dbReference>
<dbReference type="InterPro" id="IPR011006">
    <property type="entry name" value="CheY-like_superfamily"/>
</dbReference>
<keyword evidence="2" id="KW-0805">Transcription regulation</keyword>
<evidence type="ECO:0000256" key="4">
    <source>
        <dbReference type="ARBA" id="ARBA00023163"/>
    </source>
</evidence>
<proteinExistence type="predicted"/>
<evidence type="ECO:0000256" key="2">
    <source>
        <dbReference type="ARBA" id="ARBA00023015"/>
    </source>
</evidence>
<feature type="domain" description="Response regulatory" evidence="6">
    <location>
        <begin position="2"/>
        <end position="119"/>
    </location>
</feature>
<evidence type="ECO:0000256" key="3">
    <source>
        <dbReference type="ARBA" id="ARBA00023125"/>
    </source>
</evidence>
<dbReference type="InterPro" id="IPR039420">
    <property type="entry name" value="WalR-like"/>
</dbReference>
<dbReference type="PANTHER" id="PTHR48111">
    <property type="entry name" value="REGULATOR OF RPOS"/>
    <property type="match status" value="1"/>
</dbReference>
<dbReference type="GO" id="GO:0003677">
    <property type="term" value="F:DNA binding"/>
    <property type="evidence" value="ECO:0007669"/>
    <property type="project" value="UniProtKB-KW"/>
</dbReference>
<name>A0ABD4T8R5_9CYAN</name>
<evidence type="ECO:0000313" key="7">
    <source>
        <dbReference type="EMBL" id="MCM1984883.1"/>
    </source>
</evidence>
<comment type="caution">
    <text evidence="5">Lacks conserved residue(s) required for the propagation of feature annotation.</text>
</comment>
<evidence type="ECO:0000256" key="5">
    <source>
        <dbReference type="PROSITE-ProRule" id="PRU00169"/>
    </source>
</evidence>
<keyword evidence="4" id="KW-0804">Transcription</keyword>
<keyword evidence="8" id="KW-1185">Reference proteome</keyword>
<dbReference type="EMBL" id="JTHE03000106">
    <property type="protein sequence ID" value="MCM1984883.1"/>
    <property type="molecule type" value="Genomic_DNA"/>
</dbReference>
<reference evidence="7 8" key="1">
    <citation type="journal article" date="2015" name="Genome Announc.">
        <title>Draft Genome Sequence of Filamentous Marine Cyanobacterium Lyngbya confervoides Strain BDU141951.</title>
        <authorList>
            <person name="Chandrababunaidu M.M."/>
            <person name="Sen D."/>
            <person name="Tripathy S."/>
        </authorList>
    </citation>
    <scope>NUCLEOTIDE SEQUENCE [LARGE SCALE GENOMIC DNA]</scope>
    <source>
        <strain evidence="7 8">BDU141951</strain>
    </source>
</reference>
<protein>
    <submittedName>
        <fullName evidence="7">Response regulator</fullName>
    </submittedName>
</protein>